<sequence>MIRTLNRNDDAALVNVNHDFFGRIDVPLDQLRKKEEESGARMMKVDDDQENGFQMKGIQELKVEGEAKGTVLFHIHTKTAG</sequence>
<name>A0AAW2VLU8_SESRA</name>
<gene>
    <name evidence="1" type="ORF">Sradi_0501600</name>
</gene>
<dbReference type="EMBL" id="JACGWJ010000003">
    <property type="protein sequence ID" value="KAL0428756.1"/>
    <property type="molecule type" value="Genomic_DNA"/>
</dbReference>
<accession>A0AAW2VLU8</accession>
<comment type="caution">
    <text evidence="1">The sequence shown here is derived from an EMBL/GenBank/DDBJ whole genome shotgun (WGS) entry which is preliminary data.</text>
</comment>
<proteinExistence type="predicted"/>
<protein>
    <submittedName>
        <fullName evidence="1">Uncharacterized protein</fullName>
    </submittedName>
</protein>
<dbReference type="AlphaFoldDB" id="A0AAW2VLU8"/>
<reference evidence="1" key="1">
    <citation type="submission" date="2020-06" db="EMBL/GenBank/DDBJ databases">
        <authorList>
            <person name="Li T."/>
            <person name="Hu X."/>
            <person name="Zhang T."/>
            <person name="Song X."/>
            <person name="Zhang H."/>
            <person name="Dai N."/>
            <person name="Sheng W."/>
            <person name="Hou X."/>
            <person name="Wei L."/>
        </authorList>
    </citation>
    <scope>NUCLEOTIDE SEQUENCE</scope>
    <source>
        <strain evidence="1">G02</strain>
        <tissue evidence="1">Leaf</tissue>
    </source>
</reference>
<organism evidence="1">
    <name type="scientific">Sesamum radiatum</name>
    <name type="common">Black benniseed</name>
    <dbReference type="NCBI Taxonomy" id="300843"/>
    <lineage>
        <taxon>Eukaryota</taxon>
        <taxon>Viridiplantae</taxon>
        <taxon>Streptophyta</taxon>
        <taxon>Embryophyta</taxon>
        <taxon>Tracheophyta</taxon>
        <taxon>Spermatophyta</taxon>
        <taxon>Magnoliopsida</taxon>
        <taxon>eudicotyledons</taxon>
        <taxon>Gunneridae</taxon>
        <taxon>Pentapetalae</taxon>
        <taxon>asterids</taxon>
        <taxon>lamiids</taxon>
        <taxon>Lamiales</taxon>
        <taxon>Pedaliaceae</taxon>
        <taxon>Sesamum</taxon>
    </lineage>
</organism>
<evidence type="ECO:0000313" key="1">
    <source>
        <dbReference type="EMBL" id="KAL0428756.1"/>
    </source>
</evidence>
<reference evidence="1" key="2">
    <citation type="journal article" date="2024" name="Plant">
        <title>Genomic evolution and insights into agronomic trait innovations of Sesamum species.</title>
        <authorList>
            <person name="Miao H."/>
            <person name="Wang L."/>
            <person name="Qu L."/>
            <person name="Liu H."/>
            <person name="Sun Y."/>
            <person name="Le M."/>
            <person name="Wang Q."/>
            <person name="Wei S."/>
            <person name="Zheng Y."/>
            <person name="Lin W."/>
            <person name="Duan Y."/>
            <person name="Cao H."/>
            <person name="Xiong S."/>
            <person name="Wang X."/>
            <person name="Wei L."/>
            <person name="Li C."/>
            <person name="Ma Q."/>
            <person name="Ju M."/>
            <person name="Zhao R."/>
            <person name="Li G."/>
            <person name="Mu C."/>
            <person name="Tian Q."/>
            <person name="Mei H."/>
            <person name="Zhang T."/>
            <person name="Gao T."/>
            <person name="Zhang H."/>
        </authorList>
    </citation>
    <scope>NUCLEOTIDE SEQUENCE</scope>
    <source>
        <strain evidence="1">G02</strain>
    </source>
</reference>